<sequence>MNAKMHRQRDQKSVNRYSKSLRKRSKYIFYCSIRPIWCPSACSSPQG</sequence>
<accession>C8PFT9</accession>
<gene>
    <name evidence="1" type="ORF">CAMGR0001_0731</name>
</gene>
<dbReference type="AlphaFoldDB" id="C8PFT9"/>
<reference evidence="1 2" key="1">
    <citation type="submission" date="2009-07" db="EMBL/GenBank/DDBJ databases">
        <authorList>
            <person name="Madupu R."/>
            <person name="Sebastian Y."/>
            <person name="Durkin A.S."/>
            <person name="Torralba M."/>
            <person name="Methe B."/>
            <person name="Sutton G.G."/>
            <person name="Strausberg R.L."/>
            <person name="Nelson K.E."/>
        </authorList>
    </citation>
    <scope>NUCLEOTIDE SEQUENCE [LARGE SCALE GENOMIC DNA]</scope>
    <source>
        <strain evidence="1 2">RM3268</strain>
    </source>
</reference>
<keyword evidence="2" id="KW-1185">Reference proteome</keyword>
<evidence type="ECO:0000313" key="1">
    <source>
        <dbReference type="EMBL" id="EEV17977.1"/>
    </source>
</evidence>
<protein>
    <submittedName>
        <fullName evidence="1">Uncharacterized protein</fullName>
    </submittedName>
</protein>
<name>C8PFT9_9BACT</name>
<dbReference type="Proteomes" id="UP000005709">
    <property type="component" value="Unassembled WGS sequence"/>
</dbReference>
<proteinExistence type="predicted"/>
<organism evidence="1 2">
    <name type="scientific">Campylobacter gracilis RM3268</name>
    <dbReference type="NCBI Taxonomy" id="553220"/>
    <lineage>
        <taxon>Bacteria</taxon>
        <taxon>Pseudomonadati</taxon>
        <taxon>Campylobacterota</taxon>
        <taxon>Epsilonproteobacteria</taxon>
        <taxon>Campylobacterales</taxon>
        <taxon>Campylobacteraceae</taxon>
        <taxon>Campylobacter</taxon>
    </lineage>
</organism>
<evidence type="ECO:0000313" key="2">
    <source>
        <dbReference type="Proteomes" id="UP000005709"/>
    </source>
</evidence>
<dbReference type="EMBL" id="ACYG01000019">
    <property type="protein sequence ID" value="EEV17977.1"/>
    <property type="molecule type" value="Genomic_DNA"/>
</dbReference>
<comment type="caution">
    <text evidence="1">The sequence shown here is derived from an EMBL/GenBank/DDBJ whole genome shotgun (WGS) entry which is preliminary data.</text>
</comment>